<dbReference type="Proteomes" id="UP000002407">
    <property type="component" value="Chromosome"/>
</dbReference>
<reference evidence="2" key="1">
    <citation type="submission" date="2007-07" db="EMBL/GenBank/DDBJ databases">
        <title>Complete genome sequence of Campylobacter hominis ATCC BAA-381, a commensal isolated from the human gastrointestinal tract.</title>
        <authorList>
            <person name="Fouts D.E."/>
            <person name="Mongodin E.F."/>
            <person name="Puiu D."/>
            <person name="Sebastian Y."/>
            <person name="Miller W.G."/>
            <person name="Mandrell R.E."/>
            <person name="Nelson K.E."/>
        </authorList>
    </citation>
    <scope>NUCLEOTIDE SEQUENCE [LARGE SCALE GENOMIC DNA]</scope>
    <source>
        <strain evidence="2">ATCC BAA-381 / LMG 19568 / NCTC 13146 / CH001A</strain>
    </source>
</reference>
<sequence>MENFANSVIQNKNKDELLMEANLLDKLKNSKNYKKKHKKFYER</sequence>
<dbReference type="AlphaFoldDB" id="A7HZJ5"/>
<evidence type="ECO:0000313" key="2">
    <source>
        <dbReference type="Proteomes" id="UP000002407"/>
    </source>
</evidence>
<evidence type="ECO:0000313" key="1">
    <source>
        <dbReference type="EMBL" id="ABS51428.1"/>
    </source>
</evidence>
<dbReference type="KEGG" id="cha:CHAB381_0070"/>
<keyword evidence="2" id="KW-1185">Reference proteome</keyword>
<dbReference type="HOGENOM" id="CLU_3230980_0_0_7"/>
<gene>
    <name evidence="1" type="ordered locus">CHAB381_0070</name>
</gene>
<accession>A7HZJ5</accession>
<organism evidence="1 2">
    <name type="scientific">Campylobacter hominis (strain ATCC BAA-381 / DSM 21671 / CCUG 45161 / LMG 19568 / NCTC 13146 / CH001A)</name>
    <dbReference type="NCBI Taxonomy" id="360107"/>
    <lineage>
        <taxon>Bacteria</taxon>
        <taxon>Pseudomonadati</taxon>
        <taxon>Campylobacterota</taxon>
        <taxon>Epsilonproteobacteria</taxon>
        <taxon>Campylobacterales</taxon>
        <taxon>Campylobacteraceae</taxon>
        <taxon>Campylobacter</taxon>
    </lineage>
</organism>
<proteinExistence type="predicted"/>
<protein>
    <submittedName>
        <fullName evidence="1">Uncharacterized protein</fullName>
    </submittedName>
</protein>
<name>A7HZJ5_CAMHC</name>
<dbReference type="EMBL" id="CP000776">
    <property type="protein sequence ID" value="ABS51428.1"/>
    <property type="molecule type" value="Genomic_DNA"/>
</dbReference>